<feature type="transmembrane region" description="Helical" evidence="1">
    <location>
        <begin position="98"/>
        <end position="121"/>
    </location>
</feature>
<proteinExistence type="predicted"/>
<keyword evidence="1" id="KW-1133">Transmembrane helix</keyword>
<keyword evidence="1" id="KW-0472">Membrane</keyword>
<name>A0A6J4SDM2_9SPHN</name>
<dbReference type="EMBL" id="CADCVX010000189">
    <property type="protein sequence ID" value="CAA9496608.1"/>
    <property type="molecule type" value="Genomic_DNA"/>
</dbReference>
<accession>A0A6J4SDM2</accession>
<evidence type="ECO:0000256" key="1">
    <source>
        <dbReference type="SAM" id="Phobius"/>
    </source>
</evidence>
<organism evidence="2">
    <name type="scientific">uncultured Sphingomonadaceae bacterium</name>
    <dbReference type="NCBI Taxonomy" id="169976"/>
    <lineage>
        <taxon>Bacteria</taxon>
        <taxon>Pseudomonadati</taxon>
        <taxon>Pseudomonadota</taxon>
        <taxon>Alphaproteobacteria</taxon>
        <taxon>Sphingomonadales</taxon>
        <taxon>Sphingomonadaceae</taxon>
        <taxon>environmental samples</taxon>
    </lineage>
</organism>
<reference evidence="2" key="1">
    <citation type="submission" date="2020-02" db="EMBL/GenBank/DDBJ databases">
        <authorList>
            <person name="Meier V. D."/>
        </authorList>
    </citation>
    <scope>NUCLEOTIDE SEQUENCE</scope>
    <source>
        <strain evidence="2">AVDCRST_MAG91</strain>
    </source>
</reference>
<feature type="transmembrane region" description="Helical" evidence="1">
    <location>
        <begin position="61"/>
        <end position="86"/>
    </location>
</feature>
<protein>
    <submittedName>
        <fullName evidence="2">Uncharacterized protein</fullName>
    </submittedName>
</protein>
<evidence type="ECO:0000313" key="2">
    <source>
        <dbReference type="EMBL" id="CAA9496608.1"/>
    </source>
</evidence>
<keyword evidence="1" id="KW-0812">Transmembrane</keyword>
<feature type="transmembrane region" description="Helical" evidence="1">
    <location>
        <begin position="205"/>
        <end position="226"/>
    </location>
</feature>
<feature type="transmembrane region" description="Helical" evidence="1">
    <location>
        <begin position="26"/>
        <end position="49"/>
    </location>
</feature>
<gene>
    <name evidence="2" type="ORF">AVDCRST_MAG91-819</name>
</gene>
<sequence length="246" mass="26318">MVEAVEKLGQPRSGLSGFLREALRSLGAGGIVPVALALLVLLTFSNIVILQNMPAKASPPAAAFLVAAVLRVGGLLLIAVAILRMLTASPRRRWLPDGGFWLYVLTFAVSTGVTAAVALLMGSRTGLANLILSNVLVTLLLSPFVVWFVALAVVKPLAWRPGPWLRHFGKWWPPVLFWTLLLVTPMAVLHATIDMRLIAGAGESFWPLALFDGALSTIMALLAIAINAAGYRRVAEDHGSRLSART</sequence>
<dbReference type="AlphaFoldDB" id="A0A6J4SDM2"/>
<feature type="transmembrane region" description="Helical" evidence="1">
    <location>
        <begin position="127"/>
        <end position="154"/>
    </location>
</feature>
<feature type="transmembrane region" description="Helical" evidence="1">
    <location>
        <begin position="175"/>
        <end position="193"/>
    </location>
</feature>